<dbReference type="AlphaFoldDB" id="A0A4R5LMR0"/>
<evidence type="ECO:0000313" key="1">
    <source>
        <dbReference type="EMBL" id="TDG11299.1"/>
    </source>
</evidence>
<reference evidence="1 2" key="1">
    <citation type="submission" date="2019-03" db="EMBL/GenBank/DDBJ databases">
        <title>Seongchinamella monodicae gen. nov., sp. nov., a novel member of the Gammaproteobacteria isolated from a tidal mudflat of beach.</title>
        <authorList>
            <person name="Yang H.G."/>
            <person name="Kang J.W."/>
            <person name="Lee S.D."/>
        </authorList>
    </citation>
    <scope>NUCLEOTIDE SEQUENCE [LARGE SCALE GENOMIC DNA]</scope>
    <source>
        <strain evidence="1 2">GH4-78</strain>
    </source>
</reference>
<evidence type="ECO:0000313" key="2">
    <source>
        <dbReference type="Proteomes" id="UP000295554"/>
    </source>
</evidence>
<sequence length="72" mass="8839">MQLKHYYYPWKLEKVIREGVHHYIHERYHESLDNVTLADVCEGRRNDILDQRALVKIRTIAQRKIHNLRMAR</sequence>
<proteinExistence type="predicted"/>
<dbReference type="Proteomes" id="UP000295554">
    <property type="component" value="Unassembled WGS sequence"/>
</dbReference>
<evidence type="ECO:0008006" key="3">
    <source>
        <dbReference type="Google" id="ProtNLM"/>
    </source>
</evidence>
<organism evidence="1 2">
    <name type="scientific">Seongchinamella unica</name>
    <dbReference type="NCBI Taxonomy" id="2547392"/>
    <lineage>
        <taxon>Bacteria</taxon>
        <taxon>Pseudomonadati</taxon>
        <taxon>Pseudomonadota</taxon>
        <taxon>Gammaproteobacteria</taxon>
        <taxon>Cellvibrionales</taxon>
        <taxon>Halieaceae</taxon>
        <taxon>Seongchinamella</taxon>
    </lineage>
</organism>
<dbReference type="OrthoDB" id="9774685at2"/>
<name>A0A4R5LMR0_9GAMM</name>
<keyword evidence="2" id="KW-1185">Reference proteome</keyword>
<dbReference type="EMBL" id="SMSE01000007">
    <property type="protein sequence ID" value="TDG11299.1"/>
    <property type="molecule type" value="Genomic_DNA"/>
</dbReference>
<dbReference type="RefSeq" id="WP_133215628.1">
    <property type="nucleotide sequence ID" value="NZ_SMSE01000007.1"/>
</dbReference>
<protein>
    <recommendedName>
        <fullName evidence="3">Transposase</fullName>
    </recommendedName>
</protein>
<comment type="caution">
    <text evidence="1">The sequence shown here is derived from an EMBL/GenBank/DDBJ whole genome shotgun (WGS) entry which is preliminary data.</text>
</comment>
<gene>
    <name evidence="1" type="ORF">E2F43_18760</name>
</gene>
<accession>A0A4R5LMR0</accession>